<dbReference type="OrthoDB" id="9800897at2"/>
<organism evidence="4 5">
    <name type="scientific">Ketobacter alkanivorans</name>
    <dbReference type="NCBI Taxonomy" id="1917421"/>
    <lineage>
        <taxon>Bacteria</taxon>
        <taxon>Pseudomonadati</taxon>
        <taxon>Pseudomonadota</taxon>
        <taxon>Gammaproteobacteria</taxon>
        <taxon>Pseudomonadales</taxon>
        <taxon>Ketobacteraceae</taxon>
        <taxon>Ketobacter</taxon>
    </lineage>
</organism>
<evidence type="ECO:0000313" key="5">
    <source>
        <dbReference type="Proteomes" id="UP000235116"/>
    </source>
</evidence>
<evidence type="ECO:0000256" key="2">
    <source>
        <dbReference type="PROSITE-ProRule" id="PRU00169"/>
    </source>
</evidence>
<sequence length="122" mass="13498">MPRVLIVDDSPTETYKFKETLEKHGFEIITADNGADGVAVARQEQPDLVLMDVVMPGLNGFQATRQLSKGDDTKHIPVIIVTTKDQETDKVWGRRQGATDYLTKPVDEAVLLDTINRAMSGN</sequence>
<feature type="modified residue" description="4-aspartylphosphate" evidence="2">
    <location>
        <position position="52"/>
    </location>
</feature>
<gene>
    <name evidence="4" type="ORF">Kalk_12970</name>
</gene>
<dbReference type="InterPro" id="IPR050595">
    <property type="entry name" value="Bact_response_regulator"/>
</dbReference>
<dbReference type="SMART" id="SM00448">
    <property type="entry name" value="REC"/>
    <property type="match status" value="1"/>
</dbReference>
<evidence type="ECO:0000313" key="4">
    <source>
        <dbReference type="EMBL" id="AUM13278.1"/>
    </source>
</evidence>
<name>A0A2K9LLS5_9GAMM</name>
<accession>A0A2K9LLS5</accession>
<evidence type="ECO:0000259" key="3">
    <source>
        <dbReference type="PROSITE" id="PS50110"/>
    </source>
</evidence>
<dbReference type="Pfam" id="PF00072">
    <property type="entry name" value="Response_reg"/>
    <property type="match status" value="1"/>
</dbReference>
<feature type="domain" description="Response regulatory" evidence="3">
    <location>
        <begin position="3"/>
        <end position="119"/>
    </location>
</feature>
<dbReference type="Proteomes" id="UP000235116">
    <property type="component" value="Chromosome"/>
</dbReference>
<dbReference type="SUPFAM" id="SSF52172">
    <property type="entry name" value="CheY-like"/>
    <property type="match status" value="1"/>
</dbReference>
<dbReference type="GO" id="GO:0000160">
    <property type="term" value="P:phosphorelay signal transduction system"/>
    <property type="evidence" value="ECO:0007669"/>
    <property type="project" value="InterPro"/>
</dbReference>
<protein>
    <submittedName>
        <fullName evidence="4">Two-component system response regulator</fullName>
    </submittedName>
</protein>
<dbReference type="InterPro" id="IPR001789">
    <property type="entry name" value="Sig_transdc_resp-reg_receiver"/>
</dbReference>
<dbReference type="PANTHER" id="PTHR44591">
    <property type="entry name" value="STRESS RESPONSE REGULATOR PROTEIN 1"/>
    <property type="match status" value="1"/>
</dbReference>
<proteinExistence type="predicted"/>
<dbReference type="Gene3D" id="3.40.50.2300">
    <property type="match status" value="1"/>
</dbReference>
<dbReference type="AlphaFoldDB" id="A0A2K9LLS5"/>
<dbReference type="EMBL" id="CP022684">
    <property type="protein sequence ID" value="AUM13278.1"/>
    <property type="molecule type" value="Genomic_DNA"/>
</dbReference>
<dbReference type="PROSITE" id="PS50110">
    <property type="entry name" value="RESPONSE_REGULATORY"/>
    <property type="match status" value="1"/>
</dbReference>
<reference evidence="5" key="1">
    <citation type="submission" date="2017-08" db="EMBL/GenBank/DDBJ databases">
        <title>Direct submision.</title>
        <authorList>
            <person name="Kim S.-J."/>
            <person name="Rhee S.-K."/>
        </authorList>
    </citation>
    <scope>NUCLEOTIDE SEQUENCE [LARGE SCALE GENOMIC DNA]</scope>
    <source>
        <strain evidence="5">GI5</strain>
    </source>
</reference>
<dbReference type="InterPro" id="IPR011006">
    <property type="entry name" value="CheY-like_superfamily"/>
</dbReference>
<dbReference type="KEGG" id="kak:Kalk_12970"/>
<evidence type="ECO:0000256" key="1">
    <source>
        <dbReference type="ARBA" id="ARBA00022553"/>
    </source>
</evidence>
<keyword evidence="5" id="KW-1185">Reference proteome</keyword>
<keyword evidence="1 2" id="KW-0597">Phosphoprotein</keyword>
<dbReference type="RefSeq" id="WP_101894656.1">
    <property type="nucleotide sequence ID" value="NZ_CP022684.1"/>
</dbReference>
<dbReference type="PANTHER" id="PTHR44591:SF20">
    <property type="entry name" value="PROTEIN PILH"/>
    <property type="match status" value="1"/>
</dbReference>